<keyword evidence="4" id="KW-1185">Reference proteome</keyword>
<gene>
    <name evidence="3" type="ORF">ZRA01_21840</name>
</gene>
<organism evidence="3 4">
    <name type="scientific">Zoogloea ramigera</name>
    <dbReference type="NCBI Taxonomy" id="350"/>
    <lineage>
        <taxon>Bacteria</taxon>
        <taxon>Pseudomonadati</taxon>
        <taxon>Pseudomonadota</taxon>
        <taxon>Betaproteobacteria</taxon>
        <taxon>Rhodocyclales</taxon>
        <taxon>Zoogloeaceae</taxon>
        <taxon>Zoogloea</taxon>
    </lineage>
</organism>
<dbReference type="RefSeq" id="WP_141352108.1">
    <property type="nucleotide sequence ID" value="NZ_BJNV01000035.1"/>
</dbReference>
<dbReference type="AlphaFoldDB" id="A0A4Y4CT80"/>
<feature type="transmembrane region" description="Helical" evidence="2">
    <location>
        <begin position="112"/>
        <end position="131"/>
    </location>
</feature>
<reference evidence="3 4" key="1">
    <citation type="submission" date="2019-06" db="EMBL/GenBank/DDBJ databases">
        <title>Whole genome shotgun sequence of Zoogloea ramigera NBRC 15342.</title>
        <authorList>
            <person name="Hosoyama A."/>
            <person name="Uohara A."/>
            <person name="Ohji S."/>
            <person name="Ichikawa N."/>
        </authorList>
    </citation>
    <scope>NUCLEOTIDE SEQUENCE [LARGE SCALE GENOMIC DNA]</scope>
    <source>
        <strain evidence="3 4">NBRC 15342</strain>
    </source>
</reference>
<protein>
    <recommendedName>
        <fullName evidence="5">Ankyrin repeat protein</fullName>
    </recommendedName>
</protein>
<dbReference type="Proteomes" id="UP000318422">
    <property type="component" value="Unassembled WGS sequence"/>
</dbReference>
<keyword evidence="2" id="KW-1133">Transmembrane helix</keyword>
<evidence type="ECO:0000256" key="2">
    <source>
        <dbReference type="SAM" id="Phobius"/>
    </source>
</evidence>
<keyword evidence="2" id="KW-0472">Membrane</keyword>
<dbReference type="EMBL" id="BJNV01000035">
    <property type="protein sequence ID" value="GEC96111.1"/>
    <property type="molecule type" value="Genomic_DNA"/>
</dbReference>
<comment type="caution">
    <text evidence="3">The sequence shown here is derived from an EMBL/GenBank/DDBJ whole genome shotgun (WGS) entry which is preliminary data.</text>
</comment>
<feature type="region of interest" description="Disordered" evidence="1">
    <location>
        <begin position="1"/>
        <end position="31"/>
    </location>
</feature>
<sequence length="503" mass="54393">MPDSHAAAPPESNPSSSPGDTPPPTADKAGPRIFGRKPHGHISPTYIRLSLWALVLAGAFKILVEGSNSDFFVFRLLVFLLKPVVGYPWIAACINFALMSVAVSWNLFGGKGFVAGLAAWLLVAGAIWGPYRFSMPRKLHAPVGEDAVWAAARGTDLPAFQRAVDGCGLDCSPAMIQTLYNVLAMRGNIAFVRDLQARSPTHLSSLAEASHHRARLEAGRLLYCATGARVGHHLDGMTAALFGPLPALRQLMLDYAAPHELYNGLHYAIRADAPERVAELLQRGASLERAVLMSYDNHRLQAPRASRLALVELLIEARAAHVLKWFLTDGRAHLDALDATRNKGEADALHLWARAASQHEARFGTLDSHLPVLDGLLAEPAFRDTAPLDPQACRDNCQPAGFKTPKSIYMQVEERCLQCGPVELAWGAGGVGSVKALIDRGLPISSDHKRRKLILAALQAPTDPEVGKAQQMRLRSYQGEAATPDANCLDAFLAEQAAGPQQR</sequence>
<evidence type="ECO:0000313" key="3">
    <source>
        <dbReference type="EMBL" id="GEC96111.1"/>
    </source>
</evidence>
<feature type="transmembrane region" description="Helical" evidence="2">
    <location>
        <begin position="84"/>
        <end position="105"/>
    </location>
</feature>
<evidence type="ECO:0000313" key="4">
    <source>
        <dbReference type="Proteomes" id="UP000318422"/>
    </source>
</evidence>
<evidence type="ECO:0008006" key="5">
    <source>
        <dbReference type="Google" id="ProtNLM"/>
    </source>
</evidence>
<proteinExistence type="predicted"/>
<name>A0A4Y4CT80_ZOORA</name>
<feature type="compositionally biased region" description="Low complexity" evidence="1">
    <location>
        <begin position="1"/>
        <end position="19"/>
    </location>
</feature>
<evidence type="ECO:0000256" key="1">
    <source>
        <dbReference type="SAM" id="MobiDB-lite"/>
    </source>
</evidence>
<accession>A0A4Y4CT80</accession>
<keyword evidence="2" id="KW-0812">Transmembrane</keyword>